<evidence type="ECO:0000313" key="4">
    <source>
        <dbReference type="EMBL" id="EJD37537.1"/>
    </source>
</evidence>
<dbReference type="Proteomes" id="UP000006514">
    <property type="component" value="Unassembled WGS sequence"/>
</dbReference>
<protein>
    <submittedName>
        <fullName evidence="4">NAD(P)-binding protein</fullName>
    </submittedName>
</protein>
<gene>
    <name evidence="4" type="ORF">AURDEDRAFT_139822</name>
</gene>
<name>J0DAR4_AURST</name>
<sequence>MSTIFGHSTTGYEVVSAFHSQIQDRACLAVVVTGPTPNGIGASTALSLARGNPSAILLVGRSPAKYTQVADGIRAINPGIKVKTYGVDLGSFASVRAGAAQLLAENDRIDVLINNAGVTSHALEKSADGIELNFATNHIGHFLFTKLLLPTLCKSHNPRIVNLTSSTHAFASGDYDDYNWDNREYVWMQAYAESKLANIHFTQYLAAHGNGIVALSVHPGTIWGTSIFDTISEEEHQRAREYVASLGIKEKTVEQGASTTLVAALDPALETHNGAYMVDCQVAEFDCEAARREDLSEKLWTLSEKLIGEPFRCV</sequence>
<dbReference type="KEGG" id="adl:AURDEDRAFT_139822"/>
<dbReference type="InterPro" id="IPR002347">
    <property type="entry name" value="SDR_fam"/>
</dbReference>
<evidence type="ECO:0000256" key="2">
    <source>
        <dbReference type="ARBA" id="ARBA00023002"/>
    </source>
</evidence>
<dbReference type="Pfam" id="PF00106">
    <property type="entry name" value="adh_short"/>
    <property type="match status" value="1"/>
</dbReference>
<dbReference type="SUPFAM" id="SSF51735">
    <property type="entry name" value="NAD(P)-binding Rossmann-fold domains"/>
    <property type="match status" value="1"/>
</dbReference>
<evidence type="ECO:0000256" key="3">
    <source>
        <dbReference type="RuleBase" id="RU000363"/>
    </source>
</evidence>
<evidence type="ECO:0000256" key="1">
    <source>
        <dbReference type="ARBA" id="ARBA00006484"/>
    </source>
</evidence>
<dbReference type="PRINTS" id="PR00080">
    <property type="entry name" value="SDRFAMILY"/>
</dbReference>
<keyword evidence="2" id="KW-0560">Oxidoreductase</keyword>
<dbReference type="InParanoid" id="J0DAR4"/>
<dbReference type="AlphaFoldDB" id="J0DAR4"/>
<dbReference type="Gene3D" id="3.40.50.720">
    <property type="entry name" value="NAD(P)-binding Rossmann-like Domain"/>
    <property type="match status" value="1"/>
</dbReference>
<dbReference type="EMBL" id="JH687839">
    <property type="protein sequence ID" value="EJD37537.1"/>
    <property type="molecule type" value="Genomic_DNA"/>
</dbReference>
<dbReference type="PANTHER" id="PTHR24320:SF283">
    <property type="entry name" value="RETINOL DEHYDROGENASE 11"/>
    <property type="match status" value="1"/>
</dbReference>
<keyword evidence="5" id="KW-1185">Reference proteome</keyword>
<dbReference type="InterPro" id="IPR036291">
    <property type="entry name" value="NAD(P)-bd_dom_sf"/>
</dbReference>
<reference evidence="5" key="1">
    <citation type="journal article" date="2012" name="Science">
        <title>The Paleozoic origin of enzymatic lignin decomposition reconstructed from 31 fungal genomes.</title>
        <authorList>
            <person name="Floudas D."/>
            <person name="Binder M."/>
            <person name="Riley R."/>
            <person name="Barry K."/>
            <person name="Blanchette R.A."/>
            <person name="Henrissat B."/>
            <person name="Martinez A.T."/>
            <person name="Otillar R."/>
            <person name="Spatafora J.W."/>
            <person name="Yadav J.S."/>
            <person name="Aerts A."/>
            <person name="Benoit I."/>
            <person name="Boyd A."/>
            <person name="Carlson A."/>
            <person name="Copeland A."/>
            <person name="Coutinho P.M."/>
            <person name="de Vries R.P."/>
            <person name="Ferreira P."/>
            <person name="Findley K."/>
            <person name="Foster B."/>
            <person name="Gaskell J."/>
            <person name="Glotzer D."/>
            <person name="Gorecki P."/>
            <person name="Heitman J."/>
            <person name="Hesse C."/>
            <person name="Hori C."/>
            <person name="Igarashi K."/>
            <person name="Jurgens J.A."/>
            <person name="Kallen N."/>
            <person name="Kersten P."/>
            <person name="Kohler A."/>
            <person name="Kuees U."/>
            <person name="Kumar T.K.A."/>
            <person name="Kuo A."/>
            <person name="LaButti K."/>
            <person name="Larrondo L.F."/>
            <person name="Lindquist E."/>
            <person name="Ling A."/>
            <person name="Lombard V."/>
            <person name="Lucas S."/>
            <person name="Lundell T."/>
            <person name="Martin R."/>
            <person name="McLaughlin D.J."/>
            <person name="Morgenstern I."/>
            <person name="Morin E."/>
            <person name="Murat C."/>
            <person name="Nagy L.G."/>
            <person name="Nolan M."/>
            <person name="Ohm R.A."/>
            <person name="Patyshakuliyeva A."/>
            <person name="Rokas A."/>
            <person name="Ruiz-Duenas F.J."/>
            <person name="Sabat G."/>
            <person name="Salamov A."/>
            <person name="Samejima M."/>
            <person name="Schmutz J."/>
            <person name="Slot J.C."/>
            <person name="St John F."/>
            <person name="Stenlid J."/>
            <person name="Sun H."/>
            <person name="Sun S."/>
            <person name="Syed K."/>
            <person name="Tsang A."/>
            <person name="Wiebenga A."/>
            <person name="Young D."/>
            <person name="Pisabarro A."/>
            <person name="Eastwood D.C."/>
            <person name="Martin F."/>
            <person name="Cullen D."/>
            <person name="Grigoriev I.V."/>
            <person name="Hibbett D.S."/>
        </authorList>
    </citation>
    <scope>NUCLEOTIDE SEQUENCE [LARGE SCALE GENOMIC DNA]</scope>
    <source>
        <strain evidence="5">TFB10046</strain>
    </source>
</reference>
<accession>J0DAR4</accession>
<organism evidence="4 5">
    <name type="scientific">Auricularia subglabra (strain TFB-10046 / SS5)</name>
    <name type="common">White-rot fungus</name>
    <name type="synonym">Auricularia delicata (strain TFB10046)</name>
    <dbReference type="NCBI Taxonomy" id="717982"/>
    <lineage>
        <taxon>Eukaryota</taxon>
        <taxon>Fungi</taxon>
        <taxon>Dikarya</taxon>
        <taxon>Basidiomycota</taxon>
        <taxon>Agaricomycotina</taxon>
        <taxon>Agaricomycetes</taxon>
        <taxon>Auriculariales</taxon>
        <taxon>Auriculariaceae</taxon>
        <taxon>Auricularia</taxon>
    </lineage>
</organism>
<evidence type="ECO:0000313" key="5">
    <source>
        <dbReference type="Proteomes" id="UP000006514"/>
    </source>
</evidence>
<dbReference type="PRINTS" id="PR00081">
    <property type="entry name" value="GDHRDH"/>
</dbReference>
<dbReference type="GO" id="GO:0016491">
    <property type="term" value="F:oxidoreductase activity"/>
    <property type="evidence" value="ECO:0007669"/>
    <property type="project" value="UniProtKB-KW"/>
</dbReference>
<dbReference type="eggNOG" id="KOG1208">
    <property type="taxonomic scope" value="Eukaryota"/>
</dbReference>
<comment type="similarity">
    <text evidence="1 3">Belongs to the short-chain dehydrogenases/reductases (SDR) family.</text>
</comment>
<proteinExistence type="inferred from homology"/>
<dbReference type="PANTHER" id="PTHR24320">
    <property type="entry name" value="RETINOL DEHYDROGENASE"/>
    <property type="match status" value="1"/>
</dbReference>
<dbReference type="OrthoDB" id="191139at2759"/>